<dbReference type="AlphaFoldDB" id="I0IKY5"/>
<name>I0IKY5_LEPFC</name>
<dbReference type="KEGG" id="lfc:LFE_0208"/>
<dbReference type="EMBL" id="AP012342">
    <property type="protein sequence ID" value="BAM05934.1"/>
    <property type="molecule type" value="Genomic_DNA"/>
</dbReference>
<organism evidence="1 2">
    <name type="scientific">Leptospirillum ferrooxidans (strain C2-3)</name>
    <dbReference type="NCBI Taxonomy" id="1162668"/>
    <lineage>
        <taxon>Bacteria</taxon>
        <taxon>Pseudomonadati</taxon>
        <taxon>Nitrospirota</taxon>
        <taxon>Nitrospiria</taxon>
        <taxon>Nitrospirales</taxon>
        <taxon>Nitrospiraceae</taxon>
        <taxon>Leptospirillum</taxon>
    </lineage>
</organism>
<dbReference type="Gene3D" id="3.40.1260.10">
    <property type="entry name" value="DsrEFH-like"/>
    <property type="match status" value="1"/>
</dbReference>
<evidence type="ECO:0000313" key="1">
    <source>
        <dbReference type="EMBL" id="BAM05934.1"/>
    </source>
</evidence>
<dbReference type="OrthoDB" id="9802028at2"/>
<proteinExistence type="predicted"/>
<dbReference type="RefSeq" id="WP_014448428.1">
    <property type="nucleotide sequence ID" value="NC_017094.1"/>
</dbReference>
<dbReference type="HOGENOM" id="CLU_094970_2_1_0"/>
<dbReference type="PATRIC" id="fig|1162668.3.peg.245"/>
<dbReference type="SUPFAM" id="SSF75169">
    <property type="entry name" value="DsrEFH-like"/>
    <property type="match status" value="1"/>
</dbReference>
<protein>
    <recommendedName>
        <fullName evidence="3">Peroxiredoxin family protein</fullName>
    </recommendedName>
</protein>
<dbReference type="Pfam" id="PF13686">
    <property type="entry name" value="DrsE_2"/>
    <property type="match status" value="1"/>
</dbReference>
<dbReference type="PANTHER" id="PTHR34655:SF1">
    <property type="match status" value="1"/>
</dbReference>
<reference evidence="1 2" key="1">
    <citation type="journal article" date="2012" name="J. Bacteriol.">
        <title>Complete Genome Sequence of Leptospirillum ferrooxidans Strain C2-3, Isolated from a Fresh Volcanic Ash Deposit on the Island of Miyake, Japan.</title>
        <authorList>
            <person name="Fujimura R."/>
            <person name="Sato Y."/>
            <person name="Nishizawa T."/>
            <person name="Oshima K."/>
            <person name="Kim S.-W."/>
            <person name="Hattori M."/>
            <person name="Kamijo T."/>
            <person name="Ohta H."/>
        </authorList>
    </citation>
    <scope>NUCLEOTIDE SEQUENCE [LARGE SCALE GENOMIC DNA]</scope>
    <source>
        <strain evidence="1 2">C2-3</strain>
    </source>
</reference>
<evidence type="ECO:0008006" key="3">
    <source>
        <dbReference type="Google" id="ProtNLM"/>
    </source>
</evidence>
<evidence type="ECO:0000313" key="2">
    <source>
        <dbReference type="Proteomes" id="UP000007382"/>
    </source>
</evidence>
<accession>I0IKY5</accession>
<dbReference type="InterPro" id="IPR027396">
    <property type="entry name" value="DsrEFH-like"/>
</dbReference>
<reference evidence="2" key="2">
    <citation type="submission" date="2012-03" db="EMBL/GenBank/DDBJ databases">
        <title>The complete genome sequence of the pioneer microbe on fresh volcanic deposit, Leptospirillum ferrooxidans strain C2-3.</title>
        <authorList>
            <person name="Fujimura R."/>
            <person name="Sato Y."/>
            <person name="Nishizawa T."/>
            <person name="Nanba K."/>
            <person name="Oshima K."/>
            <person name="Hattori M."/>
            <person name="Kamijo T."/>
            <person name="Ohta H."/>
        </authorList>
    </citation>
    <scope>NUCLEOTIDE SEQUENCE [LARGE SCALE GENOMIC DNA]</scope>
    <source>
        <strain evidence="2">C2-3</strain>
    </source>
</reference>
<sequence length="130" mass="13895">MEKLSVVLASDEFEKLQAGCMMASVASVSGIEVNVFVTMAAMTCFRQKTVADRSFPKIGEVGQAAIRKKAPLFSDLLIQGKEMGSLKVFACALALDLIDSKLEEMVPVFDEVVGVATFLGKAEGGQVLFV</sequence>
<dbReference type="STRING" id="1162668.LFE_0208"/>
<dbReference type="eggNOG" id="COG2210">
    <property type="taxonomic scope" value="Bacteria"/>
</dbReference>
<dbReference type="PANTHER" id="PTHR34655">
    <property type="entry name" value="CONSERVED WITHIN P. AEROPHILUM"/>
    <property type="match status" value="1"/>
</dbReference>
<dbReference type="Proteomes" id="UP000007382">
    <property type="component" value="Chromosome"/>
</dbReference>
<dbReference type="InterPro" id="IPR032836">
    <property type="entry name" value="DsrE2-like"/>
</dbReference>
<keyword evidence="2" id="KW-1185">Reference proteome</keyword>
<gene>
    <name evidence="1" type="ordered locus">LFE_0208</name>
</gene>